<proteinExistence type="predicted"/>
<gene>
    <name evidence="1" type="ORF">K444DRAFT_715933</name>
</gene>
<sequence>MGTVYANSVLNLTAVDSPDSYTGLFFQRLENRLLGWRFKVPLEQEQGVSYEESVWDCVPARRRESFTNNVLTARAWVFQERFLAPRNLYFGMDELSWECRTRSTYEASPFDDQSLVRDGSLPFHNPLVDITNSATQWFQILKHYSKGRLTVESDKLTALSGVAKLFALKSGKTYIAGLWKEDLLNQLLWKVASPTNKIGIYRAPSWSWAAVDSQVDLLCDQHTTEPIKPLITVEQYFVEPSQSIFEDGRGAYVLVRTPGLKSCRIAIWKGKRGDWGWGQLGNLVIELPWWSPGTQLYSELSLDIKDLDLGCDFYLLQLFVGTGLVVKPTNEGSFVRVGCFRHLTVYESEVEIGTEESSQLYKRFARQMAKLTDGERGILGDSVGLMRTGTLFTLSNLFS</sequence>
<dbReference type="STRING" id="1095630.A0A2J6TJ94"/>
<name>A0A2J6TJ94_9HELO</name>
<reference evidence="1 2" key="1">
    <citation type="submission" date="2016-04" db="EMBL/GenBank/DDBJ databases">
        <title>A degradative enzymes factory behind the ericoid mycorrhizal symbiosis.</title>
        <authorList>
            <consortium name="DOE Joint Genome Institute"/>
            <person name="Martino E."/>
            <person name="Morin E."/>
            <person name="Grelet G."/>
            <person name="Kuo A."/>
            <person name="Kohler A."/>
            <person name="Daghino S."/>
            <person name="Barry K."/>
            <person name="Choi C."/>
            <person name="Cichocki N."/>
            <person name="Clum A."/>
            <person name="Copeland A."/>
            <person name="Hainaut M."/>
            <person name="Haridas S."/>
            <person name="Labutti K."/>
            <person name="Lindquist E."/>
            <person name="Lipzen A."/>
            <person name="Khouja H.-R."/>
            <person name="Murat C."/>
            <person name="Ohm R."/>
            <person name="Olson A."/>
            <person name="Spatafora J."/>
            <person name="Veneault-Fourrey C."/>
            <person name="Henrissat B."/>
            <person name="Grigoriev I."/>
            <person name="Martin F."/>
            <person name="Perotto S."/>
        </authorList>
    </citation>
    <scope>NUCLEOTIDE SEQUENCE [LARGE SCALE GENOMIC DNA]</scope>
    <source>
        <strain evidence="1 2">E</strain>
    </source>
</reference>
<dbReference type="InParanoid" id="A0A2J6TJ94"/>
<evidence type="ECO:0000313" key="2">
    <source>
        <dbReference type="Proteomes" id="UP000235371"/>
    </source>
</evidence>
<keyword evidence="2" id="KW-1185">Reference proteome</keyword>
<dbReference type="GeneID" id="36596441"/>
<dbReference type="AlphaFoldDB" id="A0A2J6TJ94"/>
<protein>
    <recommendedName>
        <fullName evidence="3">Heterokaryon incompatibility domain-containing protein</fullName>
    </recommendedName>
</protein>
<dbReference type="Proteomes" id="UP000235371">
    <property type="component" value="Unassembled WGS sequence"/>
</dbReference>
<dbReference type="PANTHER" id="PTHR33112">
    <property type="entry name" value="DOMAIN PROTEIN, PUTATIVE-RELATED"/>
    <property type="match status" value="1"/>
</dbReference>
<accession>A0A2J6TJ94</accession>
<dbReference type="EMBL" id="KZ613782">
    <property type="protein sequence ID" value="PMD63083.1"/>
    <property type="molecule type" value="Genomic_DNA"/>
</dbReference>
<dbReference type="OrthoDB" id="5125733at2759"/>
<dbReference type="PANTHER" id="PTHR33112:SF15">
    <property type="entry name" value="HETEROKARYON INCOMPATIBILITY DOMAIN-CONTAINING PROTEIN"/>
    <property type="match status" value="1"/>
</dbReference>
<organism evidence="1 2">
    <name type="scientific">Hyaloscypha bicolor E</name>
    <dbReference type="NCBI Taxonomy" id="1095630"/>
    <lineage>
        <taxon>Eukaryota</taxon>
        <taxon>Fungi</taxon>
        <taxon>Dikarya</taxon>
        <taxon>Ascomycota</taxon>
        <taxon>Pezizomycotina</taxon>
        <taxon>Leotiomycetes</taxon>
        <taxon>Helotiales</taxon>
        <taxon>Hyaloscyphaceae</taxon>
        <taxon>Hyaloscypha</taxon>
        <taxon>Hyaloscypha bicolor</taxon>
    </lineage>
</organism>
<dbReference type="RefSeq" id="XP_024739987.1">
    <property type="nucleotide sequence ID" value="XM_024888365.1"/>
</dbReference>
<evidence type="ECO:0008006" key="3">
    <source>
        <dbReference type="Google" id="ProtNLM"/>
    </source>
</evidence>
<evidence type="ECO:0000313" key="1">
    <source>
        <dbReference type="EMBL" id="PMD63083.1"/>
    </source>
</evidence>